<evidence type="ECO:0000259" key="12">
    <source>
        <dbReference type="Pfam" id="PF01225"/>
    </source>
</evidence>
<evidence type="ECO:0000256" key="6">
    <source>
        <dbReference type="ARBA" id="ARBA00022960"/>
    </source>
</evidence>
<dbReference type="STRING" id="270918.APR42_07560"/>
<dbReference type="GO" id="GO:0009252">
    <property type="term" value="P:peptidoglycan biosynthetic process"/>
    <property type="evidence" value="ECO:0007669"/>
    <property type="project" value="UniProtKB-UniRule"/>
</dbReference>
<dbReference type="InterPro" id="IPR035911">
    <property type="entry name" value="MurE/MurF_N"/>
</dbReference>
<evidence type="ECO:0000256" key="9">
    <source>
        <dbReference type="ARBA" id="ARBA00023316"/>
    </source>
</evidence>
<dbReference type="Proteomes" id="UP000051643">
    <property type="component" value="Unassembled WGS sequence"/>
</dbReference>
<dbReference type="Gene3D" id="3.40.1390.10">
    <property type="entry name" value="MurE/MurF, N-terminal domain"/>
    <property type="match status" value="1"/>
</dbReference>
<sequence>MKTAIIHQRFLVSTGISTDTRNIKPGSIFFALKGANFNGNLFAAQAIEKGAICAIVDDKDAALNDKEYIVVKNSLEALQKLAKFHRKFLGIPIIGITGSNGKTTTKELIYNVLSKKYTVTATQGNLNNHIGVPLSLLAMDEETELGLIEMGANHPGEIEFLSNIVMPDYGFITNFGKAHLEGFGSLEGVIQAKTELYRHLKENKRLIFLNLDDDVQRLEINYKHNFTFGTNRKAQVKVTYPETDNAAKIIFNDTTFKSQLSGAYNSKNMAAALCIGLYFKVPVNEIREAIENYIPSNNRSQIIESGSNKIYLDAYNANPTSMMASLQHFNKVKTNTTKIVILGDMGELGNASETEHQVVVNFLENADISEIYLVGKQFKKTTTNKPNIIKFENTENIKKHLQLADLENCSILIKGSRSMALEKILEVFEAKA</sequence>
<accession>A0A0Q9ZGV6</accession>
<keyword evidence="1 10" id="KW-0963">Cytoplasm</keyword>
<evidence type="ECO:0000256" key="5">
    <source>
        <dbReference type="ARBA" id="ARBA00022840"/>
    </source>
</evidence>
<feature type="domain" description="Mur ligase N-terminal catalytic" evidence="12">
    <location>
        <begin position="14"/>
        <end position="85"/>
    </location>
</feature>
<keyword evidence="2 10" id="KW-0436">Ligase</keyword>
<keyword evidence="8 10" id="KW-0131">Cell cycle</keyword>
<dbReference type="UniPathway" id="UPA00219"/>
<dbReference type="OrthoDB" id="9801978at2"/>
<evidence type="ECO:0000256" key="8">
    <source>
        <dbReference type="ARBA" id="ARBA00023306"/>
    </source>
</evidence>
<dbReference type="Gene3D" id="3.90.190.20">
    <property type="entry name" value="Mur ligase, C-terminal domain"/>
    <property type="match status" value="1"/>
</dbReference>
<dbReference type="Pfam" id="PF01225">
    <property type="entry name" value="Mur_ligase"/>
    <property type="match status" value="1"/>
</dbReference>
<comment type="similarity">
    <text evidence="10">Belongs to the MurCDEF family. MurF subfamily.</text>
</comment>
<dbReference type="RefSeq" id="WP_057482344.1">
    <property type="nucleotide sequence ID" value="NZ_BMWR01000001.1"/>
</dbReference>
<feature type="binding site" evidence="10">
    <location>
        <begin position="98"/>
        <end position="104"/>
    </location>
    <ligand>
        <name>ATP</name>
        <dbReference type="ChEBI" id="CHEBI:30616"/>
    </ligand>
</feature>
<dbReference type="EC" id="6.3.2.10" evidence="10 11"/>
<dbReference type="GO" id="GO:0071555">
    <property type="term" value="P:cell wall organization"/>
    <property type="evidence" value="ECO:0007669"/>
    <property type="project" value="UniProtKB-KW"/>
</dbReference>
<dbReference type="GO" id="GO:0051301">
    <property type="term" value="P:cell division"/>
    <property type="evidence" value="ECO:0007669"/>
    <property type="project" value="UniProtKB-KW"/>
</dbReference>
<reference evidence="15" key="1">
    <citation type="submission" date="2015-10" db="EMBL/GenBank/DDBJ databases">
        <title>Draft genome sequence of Salegentibacter mishustinae KCTC 12263.</title>
        <authorList>
            <person name="Lin W."/>
            <person name="Zheng Q."/>
        </authorList>
    </citation>
    <scope>NUCLEOTIDE SEQUENCE [LARGE SCALE GENOMIC DNA]</scope>
    <source>
        <strain evidence="15">KCTC 12263</strain>
    </source>
</reference>
<keyword evidence="4 10" id="KW-0547">Nucleotide-binding</keyword>
<dbReference type="SUPFAM" id="SSF53623">
    <property type="entry name" value="MurD-like peptide ligases, catalytic domain"/>
    <property type="match status" value="1"/>
</dbReference>
<evidence type="ECO:0000256" key="3">
    <source>
        <dbReference type="ARBA" id="ARBA00022618"/>
    </source>
</evidence>
<keyword evidence="7 10" id="KW-0573">Peptidoglycan synthesis</keyword>
<dbReference type="Gene3D" id="3.40.1190.10">
    <property type="entry name" value="Mur-like, catalytic domain"/>
    <property type="match status" value="1"/>
</dbReference>
<keyword evidence="9 10" id="KW-0961">Cell wall biogenesis/degradation</keyword>
<feature type="domain" description="Mur ligase C-terminal" evidence="13">
    <location>
        <begin position="299"/>
        <end position="416"/>
    </location>
</feature>
<dbReference type="InterPro" id="IPR051046">
    <property type="entry name" value="MurCDEF_CellWall_CoF430Synth"/>
</dbReference>
<comment type="function">
    <text evidence="10 11">Involved in cell wall formation. Catalyzes the final step in the synthesis of UDP-N-acetylmuramoyl-pentapeptide, the precursor of murein.</text>
</comment>
<keyword evidence="3 10" id="KW-0132">Cell division</keyword>
<evidence type="ECO:0000259" key="14">
    <source>
        <dbReference type="Pfam" id="PF08245"/>
    </source>
</evidence>
<organism evidence="15 16">
    <name type="scientific">Salegentibacter mishustinae</name>
    <dbReference type="NCBI Taxonomy" id="270918"/>
    <lineage>
        <taxon>Bacteria</taxon>
        <taxon>Pseudomonadati</taxon>
        <taxon>Bacteroidota</taxon>
        <taxon>Flavobacteriia</taxon>
        <taxon>Flavobacteriales</taxon>
        <taxon>Flavobacteriaceae</taxon>
        <taxon>Salegentibacter</taxon>
    </lineage>
</organism>
<dbReference type="NCBIfam" id="TIGR01143">
    <property type="entry name" value="murF"/>
    <property type="match status" value="1"/>
</dbReference>
<comment type="caution">
    <text evidence="15">The sequence shown here is derived from an EMBL/GenBank/DDBJ whole genome shotgun (WGS) entry which is preliminary data.</text>
</comment>
<evidence type="ECO:0000256" key="7">
    <source>
        <dbReference type="ARBA" id="ARBA00022984"/>
    </source>
</evidence>
<evidence type="ECO:0000313" key="16">
    <source>
        <dbReference type="Proteomes" id="UP000051643"/>
    </source>
</evidence>
<dbReference type="InterPro" id="IPR000713">
    <property type="entry name" value="Mur_ligase_N"/>
</dbReference>
<keyword evidence="6 10" id="KW-0133">Cell shape</keyword>
<gene>
    <name evidence="10" type="primary">murF</name>
    <name evidence="15" type="ORF">APR42_07560</name>
</gene>
<dbReference type="SUPFAM" id="SSF53244">
    <property type="entry name" value="MurD-like peptide ligases, peptide-binding domain"/>
    <property type="match status" value="1"/>
</dbReference>
<dbReference type="GO" id="GO:0008360">
    <property type="term" value="P:regulation of cell shape"/>
    <property type="evidence" value="ECO:0007669"/>
    <property type="project" value="UniProtKB-KW"/>
</dbReference>
<dbReference type="InterPro" id="IPR013221">
    <property type="entry name" value="Mur_ligase_cen"/>
</dbReference>
<evidence type="ECO:0000259" key="13">
    <source>
        <dbReference type="Pfam" id="PF02875"/>
    </source>
</evidence>
<dbReference type="AlphaFoldDB" id="A0A0Q9ZGV6"/>
<evidence type="ECO:0000256" key="4">
    <source>
        <dbReference type="ARBA" id="ARBA00022741"/>
    </source>
</evidence>
<dbReference type="GO" id="GO:0047480">
    <property type="term" value="F:UDP-N-acetylmuramoyl-tripeptide-D-alanyl-D-alanine ligase activity"/>
    <property type="evidence" value="ECO:0007669"/>
    <property type="project" value="UniProtKB-UniRule"/>
</dbReference>
<dbReference type="EMBL" id="LKTP01000023">
    <property type="protein sequence ID" value="KRG28622.1"/>
    <property type="molecule type" value="Genomic_DNA"/>
</dbReference>
<evidence type="ECO:0000256" key="1">
    <source>
        <dbReference type="ARBA" id="ARBA00022490"/>
    </source>
</evidence>
<feature type="domain" description="Mur ligase central" evidence="14">
    <location>
        <begin position="96"/>
        <end position="275"/>
    </location>
</feature>
<dbReference type="InterPro" id="IPR004101">
    <property type="entry name" value="Mur_ligase_C"/>
</dbReference>
<dbReference type="PANTHER" id="PTHR43024">
    <property type="entry name" value="UDP-N-ACETYLMURAMOYL-TRIPEPTIDE--D-ALANYL-D-ALANINE LIGASE"/>
    <property type="match status" value="1"/>
</dbReference>
<comment type="pathway">
    <text evidence="10 11">Cell wall biogenesis; peptidoglycan biosynthesis.</text>
</comment>
<keyword evidence="16" id="KW-1185">Reference proteome</keyword>
<evidence type="ECO:0000256" key="2">
    <source>
        <dbReference type="ARBA" id="ARBA00022598"/>
    </source>
</evidence>
<dbReference type="Pfam" id="PF08245">
    <property type="entry name" value="Mur_ligase_M"/>
    <property type="match status" value="1"/>
</dbReference>
<dbReference type="GO" id="GO:0008766">
    <property type="term" value="F:UDP-N-acetylmuramoylalanyl-D-glutamyl-2,6-diaminopimelate-D-alanyl-D-alanine ligase activity"/>
    <property type="evidence" value="ECO:0007669"/>
    <property type="project" value="RHEA"/>
</dbReference>
<proteinExistence type="inferred from homology"/>
<keyword evidence="5 10" id="KW-0067">ATP-binding</keyword>
<comment type="subcellular location">
    <subcellularLocation>
        <location evidence="10 11">Cytoplasm</location>
    </subcellularLocation>
</comment>
<evidence type="ECO:0000256" key="10">
    <source>
        <dbReference type="HAMAP-Rule" id="MF_02019"/>
    </source>
</evidence>
<name>A0A0Q9ZGV6_9FLAO</name>
<protein>
    <recommendedName>
        <fullName evidence="10 11">UDP-N-acetylmuramoyl-tripeptide--D-alanyl-D-alanine ligase</fullName>
        <ecNumber evidence="10 11">6.3.2.10</ecNumber>
    </recommendedName>
    <alternativeName>
        <fullName evidence="10">D-alanyl-D-alanine-adding enzyme</fullName>
    </alternativeName>
</protein>
<evidence type="ECO:0000313" key="15">
    <source>
        <dbReference type="EMBL" id="KRG28622.1"/>
    </source>
</evidence>
<evidence type="ECO:0000256" key="11">
    <source>
        <dbReference type="RuleBase" id="RU004136"/>
    </source>
</evidence>
<dbReference type="PANTHER" id="PTHR43024:SF1">
    <property type="entry name" value="UDP-N-ACETYLMURAMOYL-TRIPEPTIDE--D-ALANYL-D-ALANINE LIGASE"/>
    <property type="match status" value="1"/>
</dbReference>
<dbReference type="InterPro" id="IPR036615">
    <property type="entry name" value="Mur_ligase_C_dom_sf"/>
</dbReference>
<dbReference type="GO" id="GO:0005524">
    <property type="term" value="F:ATP binding"/>
    <property type="evidence" value="ECO:0007669"/>
    <property type="project" value="UniProtKB-UniRule"/>
</dbReference>
<dbReference type="SUPFAM" id="SSF63418">
    <property type="entry name" value="MurE/MurF N-terminal domain"/>
    <property type="match status" value="1"/>
</dbReference>
<dbReference type="InterPro" id="IPR005863">
    <property type="entry name" value="UDP-N-AcMur_synth"/>
</dbReference>
<dbReference type="InterPro" id="IPR036565">
    <property type="entry name" value="Mur-like_cat_sf"/>
</dbReference>
<dbReference type="GO" id="GO:0005737">
    <property type="term" value="C:cytoplasm"/>
    <property type="evidence" value="ECO:0007669"/>
    <property type="project" value="UniProtKB-SubCell"/>
</dbReference>
<comment type="catalytic activity">
    <reaction evidence="10 11">
        <text>D-alanyl-D-alanine + UDP-N-acetyl-alpha-D-muramoyl-L-alanyl-gamma-D-glutamyl-meso-2,6-diaminopimelate + ATP = UDP-N-acetyl-alpha-D-muramoyl-L-alanyl-gamma-D-glutamyl-meso-2,6-diaminopimeloyl-D-alanyl-D-alanine + ADP + phosphate + H(+)</text>
        <dbReference type="Rhea" id="RHEA:28374"/>
        <dbReference type="ChEBI" id="CHEBI:15378"/>
        <dbReference type="ChEBI" id="CHEBI:30616"/>
        <dbReference type="ChEBI" id="CHEBI:43474"/>
        <dbReference type="ChEBI" id="CHEBI:57822"/>
        <dbReference type="ChEBI" id="CHEBI:61386"/>
        <dbReference type="ChEBI" id="CHEBI:83905"/>
        <dbReference type="ChEBI" id="CHEBI:456216"/>
        <dbReference type="EC" id="6.3.2.10"/>
    </reaction>
</comment>
<dbReference type="HAMAP" id="MF_02019">
    <property type="entry name" value="MurF"/>
    <property type="match status" value="1"/>
</dbReference>
<dbReference type="Pfam" id="PF02875">
    <property type="entry name" value="Mur_ligase_C"/>
    <property type="match status" value="1"/>
</dbReference>